<evidence type="ECO:0000313" key="2">
    <source>
        <dbReference type="EMBL" id="SFJ78597.1"/>
    </source>
</evidence>
<sequence>MINVKINPYLYLPGNSEKAMNYYKNILGGEIVTLQRYRDVPDIPGSEDNQDKILHGHLKIGDQSIYFSDWLENNSITFGNQVSLTMEFTEVDAIEKVFHALSEGGKVLMPLQDTFWGAKYGKLTDQFGVNWDLNCQL</sequence>
<protein>
    <submittedName>
        <fullName evidence="2">PhnB protein</fullName>
    </submittedName>
</protein>
<dbReference type="RefSeq" id="WP_093231406.1">
    <property type="nucleotide sequence ID" value="NZ_FORR01000022.1"/>
</dbReference>
<dbReference type="EMBL" id="FORR01000022">
    <property type="protein sequence ID" value="SFJ78597.1"/>
    <property type="molecule type" value="Genomic_DNA"/>
</dbReference>
<organism evidence="2 3">
    <name type="scientific">Thermoflavimicrobium dichotomicum</name>
    <dbReference type="NCBI Taxonomy" id="46223"/>
    <lineage>
        <taxon>Bacteria</taxon>
        <taxon>Bacillati</taxon>
        <taxon>Bacillota</taxon>
        <taxon>Bacilli</taxon>
        <taxon>Bacillales</taxon>
        <taxon>Thermoactinomycetaceae</taxon>
        <taxon>Thermoflavimicrobium</taxon>
    </lineage>
</organism>
<dbReference type="InterPro" id="IPR028973">
    <property type="entry name" value="PhnB-like"/>
</dbReference>
<evidence type="ECO:0000259" key="1">
    <source>
        <dbReference type="Pfam" id="PF06983"/>
    </source>
</evidence>
<gene>
    <name evidence="2" type="ORF">SAMN05421852_12225</name>
</gene>
<dbReference type="Gene3D" id="3.10.180.10">
    <property type="entry name" value="2,3-Dihydroxybiphenyl 1,2-Dioxygenase, domain 1"/>
    <property type="match status" value="1"/>
</dbReference>
<accession>A0A1I3U9Y6</accession>
<dbReference type="PANTHER" id="PTHR33990">
    <property type="entry name" value="PROTEIN YJDN-RELATED"/>
    <property type="match status" value="1"/>
</dbReference>
<dbReference type="CDD" id="cd06588">
    <property type="entry name" value="PhnB_like"/>
    <property type="match status" value="1"/>
</dbReference>
<dbReference type="Proteomes" id="UP000199545">
    <property type="component" value="Unassembled WGS sequence"/>
</dbReference>
<dbReference type="OrthoDB" id="9795306at2"/>
<dbReference type="Pfam" id="PF06983">
    <property type="entry name" value="3-dmu-9_3-mt"/>
    <property type="match status" value="1"/>
</dbReference>
<name>A0A1I3U9Y6_9BACL</name>
<dbReference type="InterPro" id="IPR029068">
    <property type="entry name" value="Glyas_Bleomycin-R_OHBP_Dase"/>
</dbReference>
<evidence type="ECO:0000313" key="3">
    <source>
        <dbReference type="Proteomes" id="UP000199545"/>
    </source>
</evidence>
<keyword evidence="3" id="KW-1185">Reference proteome</keyword>
<dbReference type="PANTHER" id="PTHR33990:SF1">
    <property type="entry name" value="PROTEIN YJDN"/>
    <property type="match status" value="1"/>
</dbReference>
<dbReference type="AlphaFoldDB" id="A0A1I3U9Y6"/>
<dbReference type="SUPFAM" id="SSF54593">
    <property type="entry name" value="Glyoxalase/Bleomycin resistance protein/Dihydroxybiphenyl dioxygenase"/>
    <property type="match status" value="1"/>
</dbReference>
<proteinExistence type="predicted"/>
<reference evidence="2 3" key="1">
    <citation type="submission" date="2016-10" db="EMBL/GenBank/DDBJ databases">
        <authorList>
            <person name="de Groot N.N."/>
        </authorList>
    </citation>
    <scope>NUCLEOTIDE SEQUENCE [LARGE SCALE GENOMIC DNA]</scope>
    <source>
        <strain evidence="2 3">DSM 44778</strain>
    </source>
</reference>
<feature type="domain" description="PhnB-like" evidence="1">
    <location>
        <begin position="5"/>
        <end position="133"/>
    </location>
</feature>
<dbReference type="STRING" id="46223.SAMN05421852_12225"/>